<dbReference type="EMBL" id="JAHVHU010000002">
    <property type="protein sequence ID" value="MBY5956725.1"/>
    <property type="molecule type" value="Genomic_DNA"/>
</dbReference>
<keyword evidence="5" id="KW-1185">Reference proteome</keyword>
<sequence length="1372" mass="145027">MKRLHFGLYGSVMALLVTALMTNPLYAQIIADGNEHTVDAIGKTLDISLPNNPDIAFITFRLVGGDGGYAQVLDKIGGKVLKAKGGSGAYVIATFPVGNDPHEIPPGSIFRFMEGKSGQNGSSDAIVGSGEDFGGGGGGSGILYKENSTSHYKLLAVAGGGGGAFQSMFAGFSEYHKPGQSGRIGTSGGSGNGSQYSNAGGMDGHDGGNSSLGDGGGVRTATSSLRTSAYTHENCDNCTVPGIGHIEKWRAGGTGYGCGGHGLGTGFLLPGTGYGGGGGGGYSGGGFGGIVGRGGGGGSFVNPIATSYNFSDQGTDPTPDHGWITYQVTLNQRPVAKCISKTIYLDEAGLATLYPTDFDYYSSDPDGSIVEWSLSKTKFDCDDVGSNQVTLTVTDNLGSTATCTTTANMMDASAPTAVYKDITVQLDAAGMAAIEGKDVDGGSSDNCGIASMIVTPNTFDCSNIGTPVTVTLTVTDGSGNQSSCTAFVTVEDHEDPVITCPGDISVPNGLGECGTRPGICGAYVRFNATATDNCSAEVTYSHVPGSFFPIGTTTVTATATDPAGNTDVCTFDITVEDNEDPTITCPADITVSNTPGACGAVVSFTASATDNCSAVVTYSQDPGTFFPVGTTTVTATATDPSGNTAICTFDVTVEDHEDPTITCPADITVSMDPGTCGALVSFNATATDNCSAVVTYSQDPGTFFPVGTTMVAATATDPSGNTIVCTFNVTVEDNEAPVSNCKPTTVQLDAHGEGSIVPADVDRGSTDNCQIQSMTVSPNTFTCADVGNVTITLTVTDIYGNNSSCETIVTVEDNVPPVAMCQNITIQLDKQGEATIVPTDMDGGSTDACGIASYEVSKTDFTCVDLGLNTVTLTITDVNGNYSTCQAEVQVEDNTKPIVRTQNVTIVLDKEGEGHVTPQMIDHGSSDNCIIVDRWLEGMTNYDCGVAGEHEVVLKVKDQSGNVGSANAFVTVKFYEPNFSNIHGVANGDTIHRVDCQVPWDISFSDLVDYRTITRHGSTSTQVYKEDLPENAPWGMYALWRYEYVVKDACYHTYTFNYYLALYDLAPPVFQNFPSDTVVAKPADVPPVDMEVKIIDVCQYVVWDTVVTMPVLHPERGDTLGYTRRWMARDPSGHESFRDQMIWLGSGDRNLYSLITGRIADKDHLTTARFAGEAGTNGLPVSLYRLDTDAGMRTRVSSWTTGDWLGAQGTYYFVPELPGMYQVKIDTAICLVDTLKFNRSLWSDTLSVAAGESLYQGWIIRHECVDAEPTETDETQSLAKAAVPDQFIQNQIPSDKAWRVYPNPAKGYLRLDINTDDQLSYRIYDALGRSVKSGVCQLGQTIDVRGLNSGMYHLQLQDQKELLGTKRVLLME</sequence>
<keyword evidence="1" id="KW-0677">Repeat</keyword>
<reference evidence="4" key="1">
    <citation type="submission" date="2021-06" db="EMBL/GenBank/DDBJ databases">
        <title>44 bacteria genomes isolated from Dapeng, Shenzhen.</title>
        <authorList>
            <person name="Zheng W."/>
            <person name="Yu S."/>
            <person name="Huang Y."/>
        </authorList>
    </citation>
    <scope>NUCLEOTIDE SEQUENCE</scope>
    <source>
        <strain evidence="4">DP5N28-2</strain>
    </source>
</reference>
<dbReference type="Pfam" id="PF02494">
    <property type="entry name" value="HYR"/>
    <property type="match status" value="3"/>
</dbReference>
<evidence type="ECO:0000259" key="3">
    <source>
        <dbReference type="PROSITE" id="PS50825"/>
    </source>
</evidence>
<dbReference type="NCBIfam" id="TIGR04183">
    <property type="entry name" value="Por_Secre_tail"/>
    <property type="match status" value="1"/>
</dbReference>
<feature type="domain" description="HYR" evidence="3">
    <location>
        <begin position="811"/>
        <end position="893"/>
    </location>
</feature>
<gene>
    <name evidence="4" type="ORF">KUV50_01165</name>
</gene>
<organism evidence="4 5">
    <name type="scientific">Membranihabitans marinus</name>
    <dbReference type="NCBI Taxonomy" id="1227546"/>
    <lineage>
        <taxon>Bacteria</taxon>
        <taxon>Pseudomonadati</taxon>
        <taxon>Bacteroidota</taxon>
        <taxon>Saprospiria</taxon>
        <taxon>Saprospirales</taxon>
        <taxon>Saprospiraceae</taxon>
        <taxon>Membranihabitans</taxon>
    </lineage>
</organism>
<evidence type="ECO:0000256" key="2">
    <source>
        <dbReference type="SAM" id="MobiDB-lite"/>
    </source>
</evidence>
<dbReference type="PROSITE" id="PS50825">
    <property type="entry name" value="HYR"/>
    <property type="match status" value="4"/>
</dbReference>
<dbReference type="InterPro" id="IPR026444">
    <property type="entry name" value="Secre_tail"/>
</dbReference>
<dbReference type="InterPro" id="IPR013783">
    <property type="entry name" value="Ig-like_fold"/>
</dbReference>
<evidence type="ECO:0000256" key="1">
    <source>
        <dbReference type="ARBA" id="ARBA00022737"/>
    </source>
</evidence>
<comment type="caution">
    <text evidence="4">The sequence shown here is derived from an EMBL/GenBank/DDBJ whole genome shotgun (WGS) entry which is preliminary data.</text>
</comment>
<feature type="domain" description="HYR" evidence="3">
    <location>
        <begin position="656"/>
        <end position="733"/>
    </location>
</feature>
<protein>
    <submittedName>
        <fullName evidence="4">HYR domain-containing protein</fullName>
    </submittedName>
</protein>
<dbReference type="Pfam" id="PF18962">
    <property type="entry name" value="Por_Secre_tail"/>
    <property type="match status" value="1"/>
</dbReference>
<dbReference type="InterPro" id="IPR003410">
    <property type="entry name" value="HYR_dom"/>
</dbReference>
<evidence type="ECO:0000313" key="4">
    <source>
        <dbReference type="EMBL" id="MBY5956725.1"/>
    </source>
</evidence>
<dbReference type="Gene3D" id="2.60.40.10">
    <property type="entry name" value="Immunoglobulins"/>
    <property type="match status" value="2"/>
</dbReference>
<proteinExistence type="predicted"/>
<dbReference type="PANTHER" id="PTHR24273:SF32">
    <property type="entry name" value="HYALIN"/>
    <property type="match status" value="1"/>
</dbReference>
<accession>A0A953HQV7</accession>
<dbReference type="PANTHER" id="PTHR24273">
    <property type="entry name" value="FI04643P-RELATED"/>
    <property type="match status" value="1"/>
</dbReference>
<feature type="domain" description="HYR" evidence="3">
    <location>
        <begin position="491"/>
        <end position="575"/>
    </location>
</feature>
<dbReference type="Proteomes" id="UP000753961">
    <property type="component" value="Unassembled WGS sequence"/>
</dbReference>
<feature type="region of interest" description="Disordered" evidence="2">
    <location>
        <begin position="179"/>
        <end position="220"/>
    </location>
</feature>
<name>A0A953HQV7_9BACT</name>
<dbReference type="RefSeq" id="WP_222578246.1">
    <property type="nucleotide sequence ID" value="NZ_JAHVHU010000002.1"/>
</dbReference>
<evidence type="ECO:0000313" key="5">
    <source>
        <dbReference type="Proteomes" id="UP000753961"/>
    </source>
</evidence>
<feature type="domain" description="HYR" evidence="3">
    <location>
        <begin position="576"/>
        <end position="655"/>
    </location>
</feature>